<evidence type="ECO:0000313" key="2">
    <source>
        <dbReference type="Proteomes" id="UP001177021"/>
    </source>
</evidence>
<comment type="caution">
    <text evidence="1">The sequence shown here is derived from an EMBL/GenBank/DDBJ whole genome shotgun (WGS) entry which is preliminary data.</text>
</comment>
<proteinExistence type="predicted"/>
<dbReference type="Proteomes" id="UP001177021">
    <property type="component" value="Unassembled WGS sequence"/>
</dbReference>
<reference evidence="1" key="1">
    <citation type="submission" date="2023-10" db="EMBL/GenBank/DDBJ databases">
        <authorList>
            <person name="Rodriguez Cubillos JULIANA M."/>
            <person name="De Vega J."/>
        </authorList>
    </citation>
    <scope>NUCLEOTIDE SEQUENCE</scope>
</reference>
<name>A0ACB0K9U0_TRIPR</name>
<gene>
    <name evidence="1" type="ORF">MILVUS5_LOCUS21305</name>
</gene>
<evidence type="ECO:0000313" key="1">
    <source>
        <dbReference type="EMBL" id="CAJ2654075.1"/>
    </source>
</evidence>
<dbReference type="EMBL" id="CASHSV030000206">
    <property type="protein sequence ID" value="CAJ2654075.1"/>
    <property type="molecule type" value="Genomic_DNA"/>
</dbReference>
<organism evidence="1 2">
    <name type="scientific">Trifolium pratense</name>
    <name type="common">Red clover</name>
    <dbReference type="NCBI Taxonomy" id="57577"/>
    <lineage>
        <taxon>Eukaryota</taxon>
        <taxon>Viridiplantae</taxon>
        <taxon>Streptophyta</taxon>
        <taxon>Embryophyta</taxon>
        <taxon>Tracheophyta</taxon>
        <taxon>Spermatophyta</taxon>
        <taxon>Magnoliopsida</taxon>
        <taxon>eudicotyledons</taxon>
        <taxon>Gunneridae</taxon>
        <taxon>Pentapetalae</taxon>
        <taxon>rosids</taxon>
        <taxon>fabids</taxon>
        <taxon>Fabales</taxon>
        <taxon>Fabaceae</taxon>
        <taxon>Papilionoideae</taxon>
        <taxon>50 kb inversion clade</taxon>
        <taxon>NPAAA clade</taxon>
        <taxon>Hologalegina</taxon>
        <taxon>IRL clade</taxon>
        <taxon>Trifolieae</taxon>
        <taxon>Trifolium</taxon>
    </lineage>
</organism>
<protein>
    <submittedName>
        <fullName evidence="1">Uncharacterized protein</fullName>
    </submittedName>
</protein>
<sequence>MEKKATPFLPLEMIIQILLWLPVKSLIRFKSVCKLWFSVISDPNFANSHFLLAQTNSTRIVSISAAPPQIRSIDFEALLNDGSASPNPNLWLPQSYFPLQMKGSCRGFIFLHCSSNNYLWNPSTGFHKQIPLSPIESRFGAYFHYLYGFGYDQSRDDYLVVLLSYDPAVPAHFKSHLEIFSLTNNTWKKIEDTCIPYRGHYYYYYYPKVGLLFNGAIHWLVTHHGSSVTVIVAFDLMEKKLLEITLPYSFVGHHCVSDIGLWVFGEFLSLWAMTDGIVEIWVMKQFTVHYSWTKTHVFPIGAIPYFSPIYSTKNGDIIGTIDGTGLVKYNGQGQMLGHCSYCDDPRGSQVVMYTESLLSLLGDHEQV</sequence>
<keyword evidence="2" id="KW-1185">Reference proteome</keyword>
<accession>A0ACB0K9U0</accession>